<evidence type="ECO:0000256" key="2">
    <source>
        <dbReference type="ARBA" id="ARBA00022692"/>
    </source>
</evidence>
<dbReference type="Pfam" id="PF03168">
    <property type="entry name" value="LEA_2"/>
    <property type="match status" value="2"/>
</dbReference>
<evidence type="ECO:0000256" key="5">
    <source>
        <dbReference type="SAM" id="Phobius"/>
    </source>
</evidence>
<dbReference type="OrthoDB" id="778052at2759"/>
<feature type="transmembrane region" description="Helical" evidence="5">
    <location>
        <begin position="12"/>
        <end position="39"/>
    </location>
</feature>
<name>A0A2U1L4Z3_ARTAN</name>
<evidence type="ECO:0000256" key="3">
    <source>
        <dbReference type="ARBA" id="ARBA00022989"/>
    </source>
</evidence>
<sequence>MSGGREGKGSNGCIRCICWCYCLLFLLIGIAACLAYYFYTTEKAQAPTYDIQSFQVKSLEVQPDFSLKTEFEVEVKTNNPNKNIGFKYGENSNISVLYHDSVISSGKLPAFKQDPANTTVLKISLSGTSEDEAGSLQDDMKNNKSNACLAYYFYTTEKAQAPTYDIQSFQVKSLEVQPDFSLKTEFEVEVKTNNPNKNIGFKYGENSNISVLYHDSVISSGKLPAFKQDPANTTVLKISLSGTSEDEAGSLQDDMKNNKSNGEISLAVHVRVPIKVFVGNFDLKEVLASVSCDLVVDNLEEGKTAKVLQNECEPYVEF</sequence>
<comment type="caution">
    <text evidence="7">The sequence shown here is derived from an EMBL/GenBank/DDBJ whole genome shotgun (WGS) entry which is preliminary data.</text>
</comment>
<dbReference type="GO" id="GO:0098542">
    <property type="term" value="P:defense response to other organism"/>
    <property type="evidence" value="ECO:0007669"/>
    <property type="project" value="InterPro"/>
</dbReference>
<dbReference type="InterPro" id="IPR004864">
    <property type="entry name" value="LEA_2"/>
</dbReference>
<organism evidence="7 8">
    <name type="scientific">Artemisia annua</name>
    <name type="common">Sweet wormwood</name>
    <dbReference type="NCBI Taxonomy" id="35608"/>
    <lineage>
        <taxon>Eukaryota</taxon>
        <taxon>Viridiplantae</taxon>
        <taxon>Streptophyta</taxon>
        <taxon>Embryophyta</taxon>
        <taxon>Tracheophyta</taxon>
        <taxon>Spermatophyta</taxon>
        <taxon>Magnoliopsida</taxon>
        <taxon>eudicotyledons</taxon>
        <taxon>Gunneridae</taxon>
        <taxon>Pentapetalae</taxon>
        <taxon>asterids</taxon>
        <taxon>campanulids</taxon>
        <taxon>Asterales</taxon>
        <taxon>Asteraceae</taxon>
        <taxon>Asteroideae</taxon>
        <taxon>Anthemideae</taxon>
        <taxon>Artemisiinae</taxon>
        <taxon>Artemisia</taxon>
    </lineage>
</organism>
<dbReference type="PANTHER" id="PTHR31234">
    <property type="entry name" value="LATE EMBRYOGENESIS ABUNDANT (LEA) HYDROXYPROLINE-RICH GLYCOPROTEIN FAMILY"/>
    <property type="match status" value="1"/>
</dbReference>
<keyword evidence="2 5" id="KW-0812">Transmembrane</keyword>
<evidence type="ECO:0000256" key="1">
    <source>
        <dbReference type="ARBA" id="ARBA00004167"/>
    </source>
</evidence>
<proteinExistence type="predicted"/>
<evidence type="ECO:0000313" key="8">
    <source>
        <dbReference type="Proteomes" id="UP000245207"/>
    </source>
</evidence>
<dbReference type="STRING" id="35608.A0A2U1L4Z3"/>
<keyword evidence="4 5" id="KW-0472">Membrane</keyword>
<evidence type="ECO:0000313" key="7">
    <source>
        <dbReference type="EMBL" id="PWA44077.1"/>
    </source>
</evidence>
<keyword evidence="8" id="KW-1185">Reference proteome</keyword>
<feature type="domain" description="Late embryogenesis abundant protein LEA-2 subgroup" evidence="6">
    <location>
        <begin position="190"/>
        <end position="281"/>
    </location>
</feature>
<dbReference type="EMBL" id="PKPP01011474">
    <property type="protein sequence ID" value="PWA44077.1"/>
    <property type="molecule type" value="Genomic_DNA"/>
</dbReference>
<reference evidence="7 8" key="1">
    <citation type="journal article" date="2018" name="Mol. Plant">
        <title>The genome of Artemisia annua provides insight into the evolution of Asteraceae family and artemisinin biosynthesis.</title>
        <authorList>
            <person name="Shen Q."/>
            <person name="Zhang L."/>
            <person name="Liao Z."/>
            <person name="Wang S."/>
            <person name="Yan T."/>
            <person name="Shi P."/>
            <person name="Liu M."/>
            <person name="Fu X."/>
            <person name="Pan Q."/>
            <person name="Wang Y."/>
            <person name="Lv Z."/>
            <person name="Lu X."/>
            <person name="Zhang F."/>
            <person name="Jiang W."/>
            <person name="Ma Y."/>
            <person name="Chen M."/>
            <person name="Hao X."/>
            <person name="Li L."/>
            <person name="Tang Y."/>
            <person name="Lv G."/>
            <person name="Zhou Y."/>
            <person name="Sun X."/>
            <person name="Brodelius P.E."/>
            <person name="Rose J.K.C."/>
            <person name="Tang K."/>
        </authorList>
    </citation>
    <scope>NUCLEOTIDE SEQUENCE [LARGE SCALE GENOMIC DNA]</scope>
    <source>
        <strain evidence="8">cv. Huhao1</strain>
        <tissue evidence="7">Leaf</tissue>
    </source>
</reference>
<comment type="subcellular location">
    <subcellularLocation>
        <location evidence="1">Membrane</location>
        <topology evidence="1">Single-pass membrane protein</topology>
    </subcellularLocation>
</comment>
<dbReference type="AlphaFoldDB" id="A0A2U1L4Z3"/>
<keyword evidence="3 5" id="KW-1133">Transmembrane helix</keyword>
<protein>
    <recommendedName>
        <fullName evidence="6">Late embryogenesis abundant protein LEA-2 subgroup domain-containing protein</fullName>
    </recommendedName>
</protein>
<dbReference type="PANTHER" id="PTHR31234:SF72">
    <property type="entry name" value="NDR1_HIN1-LIKE PROTEIN 6"/>
    <property type="match status" value="1"/>
</dbReference>
<accession>A0A2U1L4Z3</accession>
<dbReference type="InterPro" id="IPR044839">
    <property type="entry name" value="NDR1-like"/>
</dbReference>
<feature type="domain" description="Late embryogenesis abundant protein LEA-2 subgroup" evidence="6">
    <location>
        <begin position="75"/>
        <end position="140"/>
    </location>
</feature>
<dbReference type="Proteomes" id="UP000245207">
    <property type="component" value="Unassembled WGS sequence"/>
</dbReference>
<evidence type="ECO:0000259" key="6">
    <source>
        <dbReference type="Pfam" id="PF03168"/>
    </source>
</evidence>
<dbReference type="PROSITE" id="PS51257">
    <property type="entry name" value="PROKAR_LIPOPROTEIN"/>
    <property type="match status" value="1"/>
</dbReference>
<evidence type="ECO:0000256" key="4">
    <source>
        <dbReference type="ARBA" id="ARBA00023136"/>
    </source>
</evidence>
<gene>
    <name evidence="7" type="ORF">CTI12_AA529810</name>
</gene>
<dbReference type="GO" id="GO:0005886">
    <property type="term" value="C:plasma membrane"/>
    <property type="evidence" value="ECO:0007669"/>
    <property type="project" value="TreeGrafter"/>
</dbReference>